<gene>
    <name evidence="1" type="ORF">Helico6505_0370</name>
</gene>
<dbReference type="PROSITE" id="PS51257">
    <property type="entry name" value="PROKAR_LIPOPROTEIN"/>
    <property type="match status" value="1"/>
</dbReference>
<reference evidence="1" key="1">
    <citation type="journal article" date="2020" name="J. ISSAAS">
        <title>Lactobacilli and other gastrointestinal microbiota of Peromyscus leucopus, reservoir host for agents of Lyme disease and other zoonoses in North America.</title>
        <authorList>
            <person name="Milovic A."/>
            <person name="Bassam K."/>
            <person name="Shao H."/>
            <person name="Chatzistamou I."/>
            <person name="Tufts D.M."/>
            <person name="Diuk-Wasser M."/>
            <person name="Barbour A.G."/>
        </authorList>
    </citation>
    <scope>NUCLEOTIDE SEQUENCE</scope>
    <source>
        <strain evidence="1">LL4</strain>
    </source>
</reference>
<proteinExistence type="predicted"/>
<protein>
    <recommendedName>
        <fullName evidence="2">Lipoprotein</fullName>
    </recommendedName>
</protein>
<organism evidence="1">
    <name type="scientific">uncultured Helicobacter sp</name>
    <dbReference type="NCBI Taxonomy" id="175537"/>
    <lineage>
        <taxon>Bacteria</taxon>
        <taxon>Pseudomonadati</taxon>
        <taxon>Campylobacterota</taxon>
        <taxon>Epsilonproteobacteria</taxon>
        <taxon>Campylobacterales</taxon>
        <taxon>Helicobacteraceae</taxon>
        <taxon>Helicobacter</taxon>
        <taxon>environmental samples</taxon>
    </lineage>
</organism>
<name>A0A650F316_9HELI</name>
<evidence type="ECO:0008006" key="2">
    <source>
        <dbReference type="Google" id="ProtNLM"/>
    </source>
</evidence>
<accession>A0A650F316</accession>
<evidence type="ECO:0000313" key="1">
    <source>
        <dbReference type="EMBL" id="QGT50205.1"/>
    </source>
</evidence>
<dbReference type="EMBL" id="MN577568">
    <property type="protein sequence ID" value="QGT50205.1"/>
    <property type="molecule type" value="Genomic_DNA"/>
</dbReference>
<dbReference type="AlphaFoldDB" id="A0A650F316"/>
<sequence length="121" mass="13420">MKIKAVVLAVLLAFGCYGEEIDINNVSIDHDSFVDKSLLLGIAHAYCFLNVTDKVAGEMFAKGNKLNSEQFKSLGEVAVGLCKEFIEDNVKIFVNQNVNGDSFGKGLDYGKKIFYEMNNRE</sequence>